<reference evidence="1" key="1">
    <citation type="journal article" date="2018" name="Genome Biol.">
        <title>SKESA: strategic k-mer extension for scrupulous assemblies.</title>
        <authorList>
            <person name="Souvorov A."/>
            <person name="Agarwala R."/>
            <person name="Lipman D.J."/>
        </authorList>
    </citation>
    <scope>NUCLEOTIDE SEQUENCE</scope>
    <source>
        <strain evidence="1">13-0328</strain>
    </source>
</reference>
<dbReference type="EMBL" id="DAAMJF010000075">
    <property type="protein sequence ID" value="HAC6885950.1"/>
    <property type="molecule type" value="Genomic_DNA"/>
</dbReference>
<name>A0A702NAW4_SALET</name>
<reference evidence="1" key="2">
    <citation type="submission" date="2018-07" db="EMBL/GenBank/DDBJ databases">
        <authorList>
            <consortium name="NCBI Pathogen Detection Project"/>
        </authorList>
    </citation>
    <scope>NUCLEOTIDE SEQUENCE</scope>
    <source>
        <strain evidence="1">13-0328</strain>
    </source>
</reference>
<gene>
    <name evidence="1" type="ORF">G0D71_21670</name>
</gene>
<proteinExistence type="predicted"/>
<feature type="non-terminal residue" evidence="1">
    <location>
        <position position="81"/>
    </location>
</feature>
<organism evidence="1">
    <name type="scientific">Salmonella enterica I</name>
    <dbReference type="NCBI Taxonomy" id="59201"/>
    <lineage>
        <taxon>Bacteria</taxon>
        <taxon>Pseudomonadati</taxon>
        <taxon>Pseudomonadota</taxon>
        <taxon>Gammaproteobacteria</taxon>
        <taxon>Enterobacterales</taxon>
        <taxon>Enterobacteriaceae</taxon>
        <taxon>Salmonella</taxon>
    </lineage>
</organism>
<evidence type="ECO:0000313" key="1">
    <source>
        <dbReference type="EMBL" id="HAC6885950.1"/>
    </source>
</evidence>
<dbReference type="AlphaFoldDB" id="A0A702NAW4"/>
<comment type="caution">
    <text evidence="1">The sequence shown here is derived from an EMBL/GenBank/DDBJ whole genome shotgun (WGS) entry which is preliminary data.</text>
</comment>
<accession>A0A702NAW4</accession>
<protein>
    <submittedName>
        <fullName evidence="1">SIR2 family protein</fullName>
    </submittedName>
</protein>
<sequence length="81" mass="9393">MPNNYYQYIEDVSDDIKTCLEGMGCQPILFVGSGLTKRYLSGPNWEELLQQLADECPNIDKRFAYYKQRYPELIDIGSVFS</sequence>